<name>A0A5A8F818_9BACT</name>
<proteinExistence type="predicted"/>
<comment type="caution">
    <text evidence="1">The sequence shown here is derived from an EMBL/GenBank/DDBJ whole genome shotgun (WGS) entry which is preliminary data.</text>
</comment>
<sequence length="49" mass="5612">MDWLSWLVLSWKLDAVMDSKLSVFALAAAFEEYEPPKIFNSDQVSQYAA</sequence>
<gene>
    <name evidence="1" type="ORF">FHQ18_00330</name>
</gene>
<dbReference type="EMBL" id="VFJB01000001">
    <property type="protein sequence ID" value="KAA0259358.1"/>
    <property type="molecule type" value="Genomic_DNA"/>
</dbReference>
<organism evidence="1 2">
    <name type="scientific">Deferribacter autotrophicus</name>
    <dbReference type="NCBI Taxonomy" id="500465"/>
    <lineage>
        <taxon>Bacteria</taxon>
        <taxon>Pseudomonadati</taxon>
        <taxon>Deferribacterota</taxon>
        <taxon>Deferribacteres</taxon>
        <taxon>Deferribacterales</taxon>
        <taxon>Deferribacteraceae</taxon>
        <taxon>Deferribacter</taxon>
    </lineage>
</organism>
<dbReference type="SUPFAM" id="SSF53098">
    <property type="entry name" value="Ribonuclease H-like"/>
    <property type="match status" value="1"/>
</dbReference>
<keyword evidence="2" id="KW-1185">Reference proteome</keyword>
<evidence type="ECO:0000313" key="2">
    <source>
        <dbReference type="Proteomes" id="UP000322876"/>
    </source>
</evidence>
<protein>
    <submittedName>
        <fullName evidence="1">Transposase family protein</fullName>
    </submittedName>
</protein>
<dbReference type="InterPro" id="IPR012337">
    <property type="entry name" value="RNaseH-like_sf"/>
</dbReference>
<dbReference type="AlphaFoldDB" id="A0A5A8F818"/>
<evidence type="ECO:0000313" key="1">
    <source>
        <dbReference type="EMBL" id="KAA0259358.1"/>
    </source>
</evidence>
<accession>A0A5A8F818</accession>
<reference evidence="1 2" key="1">
    <citation type="submission" date="2019-06" db="EMBL/GenBank/DDBJ databases">
        <title>Genomic insights into carbon and energy metabolism of Deferribacter autotrophicus revealed new metabolic traits in the phylum Deferribacteres.</title>
        <authorList>
            <person name="Slobodkin A.I."/>
            <person name="Slobodkina G.B."/>
            <person name="Allioux M."/>
            <person name="Alain K."/>
            <person name="Jebbar M."/>
            <person name="Shadrin V."/>
            <person name="Kublanov I.V."/>
            <person name="Toshchakov S.V."/>
            <person name="Bonch-Osmolovskaya E.A."/>
        </authorList>
    </citation>
    <scope>NUCLEOTIDE SEQUENCE [LARGE SCALE GENOMIC DNA]</scope>
    <source>
        <strain evidence="1 2">SL50</strain>
    </source>
</reference>
<dbReference type="Proteomes" id="UP000322876">
    <property type="component" value="Unassembled WGS sequence"/>
</dbReference>